<comment type="caution">
    <text evidence="2">The sequence shown here is derived from an EMBL/GenBank/DDBJ whole genome shotgun (WGS) entry which is preliminary data.</text>
</comment>
<dbReference type="Gene3D" id="3.30.559.30">
    <property type="entry name" value="Nonribosomal peptide synthetase, condensation domain"/>
    <property type="match status" value="1"/>
</dbReference>
<reference evidence="3" key="1">
    <citation type="journal article" date="2019" name="Int. J. Syst. Evol. Microbiol.">
        <title>The Global Catalogue of Microorganisms (GCM) 10K type strain sequencing project: providing services to taxonomists for standard genome sequencing and annotation.</title>
        <authorList>
            <consortium name="The Broad Institute Genomics Platform"/>
            <consortium name="The Broad Institute Genome Sequencing Center for Infectious Disease"/>
            <person name="Wu L."/>
            <person name="Ma J."/>
        </authorList>
    </citation>
    <scope>NUCLEOTIDE SEQUENCE [LARGE SCALE GENOMIC DNA]</scope>
    <source>
        <strain evidence="3">JCM 3399</strain>
    </source>
</reference>
<evidence type="ECO:0000259" key="1">
    <source>
        <dbReference type="Pfam" id="PF00668"/>
    </source>
</evidence>
<dbReference type="EMBL" id="BMRP01000002">
    <property type="protein sequence ID" value="GGU48227.1"/>
    <property type="molecule type" value="Genomic_DNA"/>
</dbReference>
<protein>
    <recommendedName>
        <fullName evidence="1">Condensation domain-containing protein</fullName>
    </recommendedName>
</protein>
<proteinExistence type="predicted"/>
<name>A0ABQ2UQ07_9ACTN</name>
<feature type="domain" description="Condensation" evidence="1">
    <location>
        <begin position="15"/>
        <end position="323"/>
    </location>
</feature>
<evidence type="ECO:0000313" key="2">
    <source>
        <dbReference type="EMBL" id="GGU48227.1"/>
    </source>
</evidence>
<dbReference type="Proteomes" id="UP000654471">
    <property type="component" value="Unassembled WGS sequence"/>
</dbReference>
<keyword evidence="3" id="KW-1185">Reference proteome</keyword>
<sequence>MAEAATGVYRPHHPSVALRIRGPLQASALARAWLRLQERHPVLLCGFDRDDFTWRLDTPAEATGITRAGPAPEATADDVLRLVERLVDAPFDFTGGPLARLVLLERPDETLFVLVLDHLVGDFWSLDLLMTDLTTFYVDELGLPTEPLPPVALTYPEQVREQNAYLDSPDGLRALLRVSDSLKAVGPVPETRFAGFSGAASARYDHTGLVRATIAGELRKAVFACARAFRTSPWTLMHAAVHRALYRLSDQSAIGTTLMTANRESSSVHQTVGFLAGKVVVATDRDAGATTAEFLRGFQRAMLHALDHTAIPWPRLIAHMEPSLLGRHATVPYIGFNPQNATMRRWLGGWRFPGCEAAPLELAGSTPDAAIVISLTEGEDGISVSLFHKTDWYTADAVETFWRTTEHTLREWAHEAGVGDQVP</sequence>
<dbReference type="RefSeq" id="WP_189296788.1">
    <property type="nucleotide sequence ID" value="NZ_BMRP01000002.1"/>
</dbReference>
<dbReference type="Gene3D" id="3.30.559.10">
    <property type="entry name" value="Chloramphenicol acetyltransferase-like domain"/>
    <property type="match status" value="1"/>
</dbReference>
<accession>A0ABQ2UQ07</accession>
<dbReference type="PANTHER" id="PTHR45527:SF1">
    <property type="entry name" value="FATTY ACID SYNTHASE"/>
    <property type="match status" value="1"/>
</dbReference>
<dbReference type="InterPro" id="IPR023213">
    <property type="entry name" value="CAT-like_dom_sf"/>
</dbReference>
<gene>
    <name evidence="2" type="ORF">GCM10010211_10520</name>
</gene>
<dbReference type="Pfam" id="PF00668">
    <property type="entry name" value="Condensation"/>
    <property type="match status" value="1"/>
</dbReference>
<dbReference type="SUPFAM" id="SSF52777">
    <property type="entry name" value="CoA-dependent acyltransferases"/>
    <property type="match status" value="2"/>
</dbReference>
<organism evidence="2 3">
    <name type="scientific">Streptomyces albospinus</name>
    <dbReference type="NCBI Taxonomy" id="285515"/>
    <lineage>
        <taxon>Bacteria</taxon>
        <taxon>Bacillati</taxon>
        <taxon>Actinomycetota</taxon>
        <taxon>Actinomycetes</taxon>
        <taxon>Kitasatosporales</taxon>
        <taxon>Streptomycetaceae</taxon>
        <taxon>Streptomyces</taxon>
    </lineage>
</organism>
<dbReference type="PANTHER" id="PTHR45527">
    <property type="entry name" value="NONRIBOSOMAL PEPTIDE SYNTHETASE"/>
    <property type="match status" value="1"/>
</dbReference>
<evidence type="ECO:0000313" key="3">
    <source>
        <dbReference type="Proteomes" id="UP000654471"/>
    </source>
</evidence>
<dbReference type="InterPro" id="IPR001242">
    <property type="entry name" value="Condensation_dom"/>
</dbReference>